<evidence type="ECO:0000256" key="1">
    <source>
        <dbReference type="ARBA" id="ARBA00023015"/>
    </source>
</evidence>
<dbReference type="GO" id="GO:0003677">
    <property type="term" value="F:DNA binding"/>
    <property type="evidence" value="ECO:0007669"/>
    <property type="project" value="UniProtKB-KW"/>
</dbReference>
<keyword evidence="2 5" id="KW-0238">DNA-binding</keyword>
<dbReference type="InterPro" id="IPR053142">
    <property type="entry name" value="PchR_regulatory_protein"/>
</dbReference>
<proteinExistence type="predicted"/>
<accession>A0ABY1L098</accession>
<dbReference type="EMBL" id="FTOB01000004">
    <property type="protein sequence ID" value="SIS85952.1"/>
    <property type="molecule type" value="Genomic_DNA"/>
</dbReference>
<sequence>MTTSACPKRTIQKLYAESVLKKNLQNPPTILELSVITGINQFKLKQNFKWVFGKPIFTYVTELRMEEAKKLTRDEGCTISETAYRVGYKNPQHFTAAFKRKYNYLPSRLKTSGV</sequence>
<evidence type="ECO:0000313" key="5">
    <source>
        <dbReference type="EMBL" id="SIS85952.1"/>
    </source>
</evidence>
<dbReference type="PROSITE" id="PS01124">
    <property type="entry name" value="HTH_ARAC_FAMILY_2"/>
    <property type="match status" value="1"/>
</dbReference>
<dbReference type="Pfam" id="PF12833">
    <property type="entry name" value="HTH_18"/>
    <property type="match status" value="1"/>
</dbReference>
<dbReference type="InterPro" id="IPR020449">
    <property type="entry name" value="Tscrpt_reg_AraC-type_HTH"/>
</dbReference>
<gene>
    <name evidence="5" type="ORF">SAMN05421766_104433</name>
</gene>
<dbReference type="SUPFAM" id="SSF46689">
    <property type="entry name" value="Homeodomain-like"/>
    <property type="match status" value="1"/>
</dbReference>
<dbReference type="RefSeq" id="WP_175609900.1">
    <property type="nucleotide sequence ID" value="NZ_FTOB01000004.1"/>
</dbReference>
<organism evidence="5 6">
    <name type="scientific">Zobellia uliginosa</name>
    <dbReference type="NCBI Taxonomy" id="143224"/>
    <lineage>
        <taxon>Bacteria</taxon>
        <taxon>Pseudomonadati</taxon>
        <taxon>Bacteroidota</taxon>
        <taxon>Flavobacteriia</taxon>
        <taxon>Flavobacteriales</taxon>
        <taxon>Flavobacteriaceae</taxon>
        <taxon>Zobellia</taxon>
    </lineage>
</organism>
<dbReference type="Proteomes" id="UP000185728">
    <property type="component" value="Unassembled WGS sequence"/>
</dbReference>
<evidence type="ECO:0000259" key="4">
    <source>
        <dbReference type="PROSITE" id="PS01124"/>
    </source>
</evidence>
<evidence type="ECO:0000256" key="3">
    <source>
        <dbReference type="ARBA" id="ARBA00023163"/>
    </source>
</evidence>
<evidence type="ECO:0000313" key="6">
    <source>
        <dbReference type="Proteomes" id="UP000185728"/>
    </source>
</evidence>
<dbReference type="PANTHER" id="PTHR47893">
    <property type="entry name" value="REGULATORY PROTEIN PCHR"/>
    <property type="match status" value="1"/>
</dbReference>
<keyword evidence="6" id="KW-1185">Reference proteome</keyword>
<protein>
    <submittedName>
        <fullName evidence="5">AraC-type DNA-binding protein</fullName>
    </submittedName>
</protein>
<reference evidence="5 6" key="1">
    <citation type="submission" date="2017-01" db="EMBL/GenBank/DDBJ databases">
        <authorList>
            <person name="Varghese N."/>
            <person name="Submissions S."/>
        </authorList>
    </citation>
    <scope>NUCLEOTIDE SEQUENCE [LARGE SCALE GENOMIC DNA]</scope>
    <source>
        <strain evidence="5 6">DSM 2061</strain>
    </source>
</reference>
<feature type="domain" description="HTH araC/xylS-type" evidence="4">
    <location>
        <begin position="14"/>
        <end position="112"/>
    </location>
</feature>
<dbReference type="SMART" id="SM00342">
    <property type="entry name" value="HTH_ARAC"/>
    <property type="match status" value="1"/>
</dbReference>
<dbReference type="PRINTS" id="PR00032">
    <property type="entry name" value="HTHARAC"/>
</dbReference>
<keyword evidence="3" id="KW-0804">Transcription</keyword>
<dbReference type="InterPro" id="IPR018060">
    <property type="entry name" value="HTH_AraC"/>
</dbReference>
<dbReference type="InterPro" id="IPR009057">
    <property type="entry name" value="Homeodomain-like_sf"/>
</dbReference>
<name>A0ABY1L098_9FLAO</name>
<comment type="caution">
    <text evidence="5">The sequence shown here is derived from an EMBL/GenBank/DDBJ whole genome shotgun (WGS) entry which is preliminary data.</text>
</comment>
<dbReference type="PANTHER" id="PTHR47893:SF1">
    <property type="entry name" value="REGULATORY PROTEIN PCHR"/>
    <property type="match status" value="1"/>
</dbReference>
<evidence type="ECO:0000256" key="2">
    <source>
        <dbReference type="ARBA" id="ARBA00023125"/>
    </source>
</evidence>
<keyword evidence="1" id="KW-0805">Transcription regulation</keyword>
<dbReference type="Gene3D" id="1.10.10.60">
    <property type="entry name" value="Homeodomain-like"/>
    <property type="match status" value="1"/>
</dbReference>